<protein>
    <recommendedName>
        <fullName evidence="11 12">ATP synthase subunit a</fullName>
    </recommendedName>
    <alternativeName>
        <fullName evidence="11">ATP synthase F0 sector subunit a</fullName>
    </alternativeName>
    <alternativeName>
        <fullName evidence="11">F-ATPase subunit 6</fullName>
    </alternativeName>
</protein>
<proteinExistence type="inferred from homology"/>
<comment type="function">
    <text evidence="11 12">Key component of the proton channel; it plays a direct role in the translocation of protons across the membrane.</text>
</comment>
<evidence type="ECO:0000313" key="13">
    <source>
        <dbReference type="EMBL" id="TDC75335.1"/>
    </source>
</evidence>
<dbReference type="PRINTS" id="PR00123">
    <property type="entry name" value="ATPASEA"/>
</dbReference>
<dbReference type="SUPFAM" id="SSF81336">
    <property type="entry name" value="F1F0 ATP synthase subunit A"/>
    <property type="match status" value="1"/>
</dbReference>
<evidence type="ECO:0000256" key="1">
    <source>
        <dbReference type="ARBA" id="ARBA00004141"/>
    </source>
</evidence>
<evidence type="ECO:0000256" key="3">
    <source>
        <dbReference type="ARBA" id="ARBA00022448"/>
    </source>
</evidence>
<evidence type="ECO:0000256" key="11">
    <source>
        <dbReference type="HAMAP-Rule" id="MF_01393"/>
    </source>
</evidence>
<dbReference type="PROSITE" id="PS00449">
    <property type="entry name" value="ATPASE_A"/>
    <property type="match status" value="1"/>
</dbReference>
<dbReference type="PANTHER" id="PTHR11410:SF0">
    <property type="entry name" value="ATP SYNTHASE SUBUNIT A"/>
    <property type="match status" value="1"/>
</dbReference>
<dbReference type="GO" id="GO:0045259">
    <property type="term" value="C:proton-transporting ATP synthase complex"/>
    <property type="evidence" value="ECO:0007669"/>
    <property type="project" value="UniProtKB-KW"/>
</dbReference>
<evidence type="ECO:0000256" key="12">
    <source>
        <dbReference type="RuleBase" id="RU000483"/>
    </source>
</evidence>
<evidence type="ECO:0000256" key="2">
    <source>
        <dbReference type="ARBA" id="ARBA00006810"/>
    </source>
</evidence>
<keyword evidence="4 11" id="KW-0138">CF(0)</keyword>
<dbReference type="Pfam" id="PF00119">
    <property type="entry name" value="ATP-synt_A"/>
    <property type="match status" value="1"/>
</dbReference>
<dbReference type="Gene3D" id="1.20.120.220">
    <property type="entry name" value="ATP synthase, F0 complex, subunit A"/>
    <property type="match status" value="1"/>
</dbReference>
<feature type="transmembrane region" description="Helical" evidence="11">
    <location>
        <begin position="235"/>
        <end position="257"/>
    </location>
</feature>
<evidence type="ECO:0000256" key="8">
    <source>
        <dbReference type="ARBA" id="ARBA00023065"/>
    </source>
</evidence>
<keyword evidence="6 11" id="KW-0375">Hydrogen ion transport</keyword>
<evidence type="ECO:0000256" key="4">
    <source>
        <dbReference type="ARBA" id="ARBA00022547"/>
    </source>
</evidence>
<feature type="transmembrane region" description="Helical" evidence="11">
    <location>
        <begin position="139"/>
        <end position="159"/>
    </location>
</feature>
<keyword evidence="14" id="KW-1185">Reference proteome</keyword>
<dbReference type="GO" id="GO:0005886">
    <property type="term" value="C:plasma membrane"/>
    <property type="evidence" value="ECO:0007669"/>
    <property type="project" value="UniProtKB-SubCell"/>
</dbReference>
<keyword evidence="11" id="KW-1003">Cell membrane</keyword>
<dbReference type="InterPro" id="IPR000568">
    <property type="entry name" value="ATP_synth_F0_asu"/>
</dbReference>
<evidence type="ECO:0000256" key="5">
    <source>
        <dbReference type="ARBA" id="ARBA00022692"/>
    </source>
</evidence>
<dbReference type="PANTHER" id="PTHR11410">
    <property type="entry name" value="ATP SYNTHASE SUBUNIT A"/>
    <property type="match status" value="1"/>
</dbReference>
<comment type="subcellular location">
    <subcellularLocation>
        <location evidence="11 12">Cell membrane</location>
        <topology evidence="11 12">Multi-pass membrane protein</topology>
    </subcellularLocation>
    <subcellularLocation>
        <location evidence="1">Membrane</location>
        <topology evidence="1">Multi-pass membrane protein</topology>
    </subcellularLocation>
</comment>
<keyword evidence="10 11" id="KW-0066">ATP synthesis</keyword>
<keyword evidence="7 11" id="KW-1133">Transmembrane helix</keyword>
<keyword evidence="5 11" id="KW-0812">Transmembrane</keyword>
<dbReference type="CDD" id="cd00310">
    <property type="entry name" value="ATP-synt_Fo_a_6"/>
    <property type="match status" value="1"/>
</dbReference>
<dbReference type="EMBL" id="SMKI01000111">
    <property type="protein sequence ID" value="TDC75335.1"/>
    <property type="molecule type" value="Genomic_DNA"/>
</dbReference>
<comment type="caution">
    <text evidence="13">The sequence shown here is derived from an EMBL/GenBank/DDBJ whole genome shotgun (WGS) entry which is preliminary data.</text>
</comment>
<feature type="transmembrane region" description="Helical" evidence="11">
    <location>
        <begin position="165"/>
        <end position="184"/>
    </location>
</feature>
<evidence type="ECO:0000256" key="9">
    <source>
        <dbReference type="ARBA" id="ARBA00023136"/>
    </source>
</evidence>
<dbReference type="NCBIfam" id="TIGR01131">
    <property type="entry name" value="ATP_synt_6_or_A"/>
    <property type="match status" value="1"/>
</dbReference>
<dbReference type="Proteomes" id="UP000295345">
    <property type="component" value="Unassembled WGS sequence"/>
</dbReference>
<accession>A0A4V2Y371</accession>
<name>A0A4V2Y371_9ACTN</name>
<dbReference type="InterPro" id="IPR045083">
    <property type="entry name" value="ATP_synth_F0_asu_bact/mt"/>
</dbReference>
<dbReference type="OrthoDB" id="9809130at2"/>
<dbReference type="HAMAP" id="MF_01393">
    <property type="entry name" value="ATP_synth_a_bact"/>
    <property type="match status" value="1"/>
</dbReference>
<dbReference type="InterPro" id="IPR035908">
    <property type="entry name" value="F0_ATP_A_sf"/>
</dbReference>
<feature type="transmembrane region" description="Helical" evidence="11">
    <location>
        <begin position="83"/>
        <end position="102"/>
    </location>
</feature>
<keyword evidence="9 11" id="KW-0472">Membrane</keyword>
<evidence type="ECO:0000313" key="14">
    <source>
        <dbReference type="Proteomes" id="UP000295345"/>
    </source>
</evidence>
<gene>
    <name evidence="11 13" type="primary">atpB</name>
    <name evidence="13" type="ORF">E1283_12820</name>
</gene>
<keyword evidence="8 11" id="KW-0406">Ion transport</keyword>
<evidence type="ECO:0000256" key="10">
    <source>
        <dbReference type="ARBA" id="ARBA00023310"/>
    </source>
</evidence>
<evidence type="ECO:0000256" key="6">
    <source>
        <dbReference type="ARBA" id="ARBA00022781"/>
    </source>
</evidence>
<dbReference type="AlphaFoldDB" id="A0A4V2Y371"/>
<feature type="transmembrane region" description="Helical" evidence="11">
    <location>
        <begin position="263"/>
        <end position="283"/>
    </location>
</feature>
<keyword evidence="3 11" id="KW-0813">Transport</keyword>
<organism evidence="13 14">
    <name type="scientific">Streptomyces hainanensis</name>
    <dbReference type="NCBI Taxonomy" id="402648"/>
    <lineage>
        <taxon>Bacteria</taxon>
        <taxon>Bacillati</taxon>
        <taxon>Actinomycetota</taxon>
        <taxon>Actinomycetes</taxon>
        <taxon>Kitasatosporales</taxon>
        <taxon>Streptomycetaceae</taxon>
        <taxon>Streptomyces</taxon>
    </lineage>
</organism>
<comment type="similarity">
    <text evidence="2 11 12">Belongs to the ATPase A chain family.</text>
</comment>
<dbReference type="InterPro" id="IPR023011">
    <property type="entry name" value="ATP_synth_F0_asu_AS"/>
</dbReference>
<dbReference type="GO" id="GO:0046933">
    <property type="term" value="F:proton-transporting ATP synthase activity, rotational mechanism"/>
    <property type="evidence" value="ECO:0007669"/>
    <property type="project" value="UniProtKB-UniRule"/>
</dbReference>
<reference evidence="13 14" key="1">
    <citation type="submission" date="2019-03" db="EMBL/GenBank/DDBJ databases">
        <title>Draft genome sequences of novel Actinobacteria.</title>
        <authorList>
            <person name="Sahin N."/>
            <person name="Ay H."/>
            <person name="Saygin H."/>
        </authorList>
    </citation>
    <scope>NUCLEOTIDE SEQUENCE [LARGE SCALE GENOMIC DNA]</scope>
    <source>
        <strain evidence="13 14">DSM 41900</strain>
    </source>
</reference>
<sequence>MCRPAFLPPHPVQCRSVACRRADTSRLPYSCVTPRELTVSNEEVLAFETDCHLFQDCGFPAPSVWSFLFEPIFTVGPIEFNKIMLLALLGTALILTFFWAAFANPKVVPGKLQMVAEAGYDFVRRGVAREIMGKKGEPFVPLLVSLFFFVWVMNIWAVIPFAQFPVTSAIAFPAVLAAVVWVTYMTVTFRTNGFVGGIRNLCVPSGLPKPIYVILTPIEFFSNVILRPFTLTVRLFANMFAGHLLLLLFITATWYMLGTLGGTLYAIPAFVFALILTGFELFIQALQAYVFVVLTANYLSQALEEAH</sequence>
<evidence type="ECO:0000256" key="7">
    <source>
        <dbReference type="ARBA" id="ARBA00022989"/>
    </source>
</evidence>